<evidence type="ECO:0000256" key="1">
    <source>
        <dbReference type="ARBA" id="ARBA00022729"/>
    </source>
</evidence>
<dbReference type="Pfam" id="PF18962">
    <property type="entry name" value="Por_Secre_tail"/>
    <property type="match status" value="1"/>
</dbReference>
<gene>
    <name evidence="3" type="ORF">IX39_02625</name>
</gene>
<dbReference type="NCBIfam" id="TIGR04183">
    <property type="entry name" value="Por_Secre_tail"/>
    <property type="match status" value="1"/>
</dbReference>
<dbReference type="EMBL" id="JPRP01000001">
    <property type="protein sequence ID" value="KFE99574.1"/>
    <property type="molecule type" value="Genomic_DNA"/>
</dbReference>
<feature type="domain" description="Secretion system C-terminal sorting" evidence="2">
    <location>
        <begin position="260"/>
        <end position="328"/>
    </location>
</feature>
<name>A0A085Z561_9FLAO</name>
<keyword evidence="4" id="KW-1185">Reference proteome</keyword>
<proteinExistence type="predicted"/>
<evidence type="ECO:0000313" key="3">
    <source>
        <dbReference type="EMBL" id="KFE99574.1"/>
    </source>
</evidence>
<dbReference type="STRING" id="236814.IX39_02625"/>
<keyword evidence="1" id="KW-0732">Signal</keyword>
<comment type="caution">
    <text evidence="3">The sequence shown here is derived from an EMBL/GenBank/DDBJ whole genome shotgun (WGS) entry which is preliminary data.</text>
</comment>
<protein>
    <recommendedName>
        <fullName evidence="2">Secretion system C-terminal sorting domain-containing protein</fullName>
    </recommendedName>
</protein>
<dbReference type="InterPro" id="IPR026444">
    <property type="entry name" value="Secre_tail"/>
</dbReference>
<sequence>MITKFMNMKKSLFSFGYIFSASSIILNGKRSRQLSLFALVLTLILSSNLKAQGSFQILPGITNEDGAFLGPYANAPRRFQILIAHAPISLMVNKYITSISFSLQGSYTNAWPLTDTAFGSYEIYLSKGVTPPNMQMNFAANIVGTQTMVKSGNLMISAGSVPAGNSSNPYAYTLVFDTPYLYTGGNLVIEIRHTGHNNPIDVPVRTLDTNTTVNTTYFSGCWQQNNGITKFNFPFIRLNAVNNLESLGVKSVTIDDGFSVYPNPVKDHLYVKGDKEITEINVFNAAGQKILSQKNTVNSLKLGTSSLSKGVYILQMIDKEGNCTSTKFVKE</sequence>
<accession>A0A085Z561</accession>
<dbReference type="AlphaFoldDB" id="A0A085Z561"/>
<organism evidence="3 4">
    <name type="scientific">Chryseobacterium formosense</name>
    <dbReference type="NCBI Taxonomy" id="236814"/>
    <lineage>
        <taxon>Bacteria</taxon>
        <taxon>Pseudomonadati</taxon>
        <taxon>Bacteroidota</taxon>
        <taxon>Flavobacteriia</taxon>
        <taxon>Flavobacteriales</taxon>
        <taxon>Weeksellaceae</taxon>
        <taxon>Chryseobacterium group</taxon>
        <taxon>Chryseobacterium</taxon>
    </lineage>
</organism>
<reference evidence="3 4" key="1">
    <citation type="submission" date="2014-07" db="EMBL/GenBank/DDBJ databases">
        <title>Genome of Chryseobacterium formosense LMG 24722.</title>
        <authorList>
            <person name="Pipes S.E."/>
            <person name="Stropko S.J."/>
            <person name="Newman J.D."/>
        </authorList>
    </citation>
    <scope>NUCLEOTIDE SEQUENCE [LARGE SCALE GENOMIC DNA]</scope>
    <source>
        <strain evidence="3 4">LMG 24722</strain>
    </source>
</reference>
<evidence type="ECO:0000313" key="4">
    <source>
        <dbReference type="Proteomes" id="UP000028713"/>
    </source>
</evidence>
<dbReference type="OrthoDB" id="862563at2"/>
<dbReference type="Proteomes" id="UP000028713">
    <property type="component" value="Unassembled WGS sequence"/>
</dbReference>
<dbReference type="eggNOG" id="COG4886">
    <property type="taxonomic scope" value="Bacteria"/>
</dbReference>
<evidence type="ECO:0000259" key="2">
    <source>
        <dbReference type="Pfam" id="PF18962"/>
    </source>
</evidence>